<keyword evidence="9 13" id="KW-0326">Glycosidase</keyword>
<dbReference type="Pfam" id="PF00187">
    <property type="entry name" value="Chitin_bind_1"/>
    <property type="match status" value="1"/>
</dbReference>
<evidence type="ECO:0000259" key="17">
    <source>
        <dbReference type="PROSITE" id="PS51910"/>
    </source>
</evidence>
<dbReference type="SMART" id="SM00320">
    <property type="entry name" value="WD40"/>
    <property type="match status" value="6"/>
</dbReference>
<dbReference type="GO" id="GO:0006032">
    <property type="term" value="P:chitin catabolic process"/>
    <property type="evidence" value="ECO:0007669"/>
    <property type="project" value="UniProtKB-KW"/>
</dbReference>
<evidence type="ECO:0000256" key="13">
    <source>
        <dbReference type="RuleBase" id="RU000489"/>
    </source>
</evidence>
<feature type="chain" id="PRO_5019103674" description="chitinase" evidence="15">
    <location>
        <begin position="19"/>
        <end position="2204"/>
    </location>
</feature>
<comment type="catalytic activity">
    <reaction evidence="1">
        <text>Random endo-hydrolysis of N-acetyl-beta-D-glucosaminide (1-&gt;4)-beta-linkages in chitin and chitodextrins.</text>
        <dbReference type="EC" id="3.2.1.14"/>
    </reaction>
</comment>
<evidence type="ECO:0000256" key="9">
    <source>
        <dbReference type="ARBA" id="ARBA00023295"/>
    </source>
</evidence>
<dbReference type="PROSITE" id="PS50082">
    <property type="entry name" value="WD_REPEATS_2"/>
    <property type="match status" value="1"/>
</dbReference>
<dbReference type="InterPro" id="IPR001680">
    <property type="entry name" value="WD40_rpt"/>
</dbReference>
<dbReference type="PROSITE" id="PS51910">
    <property type="entry name" value="GH18_2"/>
    <property type="match status" value="1"/>
</dbReference>
<dbReference type="InterPro" id="IPR017853">
    <property type="entry name" value="GH"/>
</dbReference>
<keyword evidence="7" id="KW-0843">Virulence</keyword>
<dbReference type="CDD" id="cd06922">
    <property type="entry name" value="ChtBD1_GH18_1"/>
    <property type="match status" value="1"/>
</dbReference>
<accession>A0A401L3B8</accession>
<dbReference type="Gene3D" id="3.10.50.10">
    <property type="match status" value="1"/>
</dbReference>
<comment type="caution">
    <text evidence="18">The sequence shown here is derived from an EMBL/GenBank/DDBJ whole genome shotgun (WGS) entry which is preliminary data.</text>
</comment>
<dbReference type="SUPFAM" id="SSF51445">
    <property type="entry name" value="(Trans)glycosidases"/>
    <property type="match status" value="1"/>
</dbReference>
<dbReference type="SUPFAM" id="SSF57016">
    <property type="entry name" value="Plant lectins/antimicrobial peptides"/>
    <property type="match status" value="1"/>
</dbReference>
<dbReference type="PANTHER" id="PTHR11177">
    <property type="entry name" value="CHITINASE"/>
    <property type="match status" value="1"/>
</dbReference>
<dbReference type="InterPro" id="IPR011583">
    <property type="entry name" value="Chitinase_II/V-like_cat"/>
</dbReference>
<feature type="disulfide bond" evidence="12">
    <location>
        <begin position="79"/>
        <end position="91"/>
    </location>
</feature>
<evidence type="ECO:0000256" key="8">
    <source>
        <dbReference type="ARBA" id="ARBA00023277"/>
    </source>
</evidence>
<keyword evidence="12" id="KW-1015">Disulfide bond</keyword>
<comment type="caution">
    <text evidence="12">Lacks conserved residue(s) required for the propagation of feature annotation.</text>
</comment>
<dbReference type="InterPro" id="IPR018371">
    <property type="entry name" value="Chitin-binding_1_CS"/>
</dbReference>
<comment type="similarity">
    <text evidence="2">Belongs to the glycosyl hydrolase 18 family. Chitinase class V subfamily.</text>
</comment>
<feature type="signal peptide" evidence="15">
    <location>
        <begin position="1"/>
        <end position="18"/>
    </location>
</feature>
<feature type="domain" description="GH18" evidence="17">
    <location>
        <begin position="116"/>
        <end position="476"/>
    </location>
</feature>
<feature type="disulfide bond" evidence="12">
    <location>
        <begin position="84"/>
        <end position="98"/>
    </location>
</feature>
<evidence type="ECO:0000256" key="2">
    <source>
        <dbReference type="ARBA" id="ARBA00008682"/>
    </source>
</evidence>
<dbReference type="PANTHER" id="PTHR11177:SF333">
    <property type="entry name" value="CHITINASE"/>
    <property type="match status" value="1"/>
</dbReference>
<dbReference type="InterPro" id="IPR001002">
    <property type="entry name" value="Chitin-bd_1"/>
</dbReference>
<proteinExistence type="inferred from homology"/>
<dbReference type="Gene3D" id="3.20.20.80">
    <property type="entry name" value="Glycosidases"/>
    <property type="match status" value="1"/>
</dbReference>
<dbReference type="EC" id="3.2.1.14" evidence="3"/>
<dbReference type="InterPro" id="IPR036861">
    <property type="entry name" value="Endochitinase-like_sf"/>
</dbReference>
<keyword evidence="5 13" id="KW-0378">Hydrolase</keyword>
<feature type="compositionally biased region" description="Basic and acidic residues" evidence="14">
    <location>
        <begin position="2158"/>
        <end position="2179"/>
    </location>
</feature>
<dbReference type="SMART" id="SM00270">
    <property type="entry name" value="ChtBD1"/>
    <property type="match status" value="1"/>
</dbReference>
<evidence type="ECO:0000256" key="6">
    <source>
        <dbReference type="ARBA" id="ARBA00023024"/>
    </source>
</evidence>
<evidence type="ECO:0000313" key="18">
    <source>
        <dbReference type="EMBL" id="GCB26002.1"/>
    </source>
</evidence>
<dbReference type="InterPro" id="IPR029070">
    <property type="entry name" value="Chitinase_insertion_sf"/>
</dbReference>
<organism evidence="18 19">
    <name type="scientific">Aspergillus awamori</name>
    <name type="common">Black koji mold</name>
    <dbReference type="NCBI Taxonomy" id="105351"/>
    <lineage>
        <taxon>Eukaryota</taxon>
        <taxon>Fungi</taxon>
        <taxon>Dikarya</taxon>
        <taxon>Ascomycota</taxon>
        <taxon>Pezizomycotina</taxon>
        <taxon>Eurotiomycetes</taxon>
        <taxon>Eurotiomycetidae</taxon>
        <taxon>Eurotiales</taxon>
        <taxon>Aspergillaceae</taxon>
        <taxon>Aspergillus</taxon>
    </lineage>
</organism>
<dbReference type="Pfam" id="PF00400">
    <property type="entry name" value="WD40"/>
    <property type="match status" value="2"/>
</dbReference>
<dbReference type="STRING" id="105351.A0A401L3B8"/>
<feature type="domain" description="Chitin-binding type-1" evidence="16">
    <location>
        <begin position="55"/>
        <end position="116"/>
    </location>
</feature>
<evidence type="ECO:0000256" key="5">
    <source>
        <dbReference type="ARBA" id="ARBA00022801"/>
    </source>
</evidence>
<dbReference type="Gene3D" id="2.130.10.10">
    <property type="entry name" value="YVTN repeat-like/Quinoprotein amine dehydrogenase"/>
    <property type="match status" value="3"/>
</dbReference>
<keyword evidence="10" id="KW-0624">Polysaccharide degradation</keyword>
<evidence type="ECO:0000313" key="19">
    <source>
        <dbReference type="Proteomes" id="UP000286921"/>
    </source>
</evidence>
<evidence type="ECO:0000259" key="16">
    <source>
        <dbReference type="PROSITE" id="PS50941"/>
    </source>
</evidence>
<sequence length="2204" mass="245805">MHMYTLLSWLGVFMALTGQSVQQSCSESNPCTLGCCGKSGVCGMGPTFCGPGNCTASCGAKAECDPDNWGSAYVSASTCPLNVCCSKYGFCGTTSEFCGDTTVTRPSCDASSQNVSRIIGYYEAYAMSSRACNVLLPSEIPYGVYTHVNFAFGTIDPTTLAVQATDETESTLLQEIRSLKFLQPDLQLWLSLGGWSFSDADQPTRYTFSDLAASEADQKAFFASLISFMGTYGFDGVDIDWEYPVEEDRGGSSDDYDNFPSFLKNLQSSLSGTGSNKGISITLPSSYYYMQHFDLVSLSKYVDWFNIMAYDLHGTWDENSKWTGPYLNAHTNMTELQTTLDLLWRNDIDSSKVVLGMAYYGRSFTLKDSGCSEPGCQFISGGDAGNCSITSGVLLNPEIMDIISANDLTPALYKDAAVKAIHWGNQWVSYDDEDTWKLKGEWLKGQCISGVMVWAATQDDTNGTWAKALTSGLGVEIMEEVQIGPLSQLGKATTTTTSRNTLSQCRWTNCGDGCPSGFKEVPRDGTELTMTDTTGCSPSREHKFCCPASDTDFPTCTWRGFHNTGFCSAGCKDGETEVGSLKEGCHTSHQSACCTVTSSTKAYSKCKWFGGSPHCAASGKNHSCPDDYPNFLFADSNGAGGEQTCSSGRKSYCCTDIPDEFTNCKWYQKDTTVWGPDSYFCETSCPTDYIRLGMEAGSCGYNMEAYCCGGKTTTTTTTTTPNNTWSYIQYAEFVGLLSDYMENPYCFDEQLDLPGMDYFYGEADGSITKKKRLLLPGRVCTLDQYHDLVTWVAILFSSSTPSYAVEPMREIWDSLFADAYDFILRYASLAPFLATFAEAGQDITAWITDILRDPIDAAADIYDTQLAMDELCTLDDDDNSSSNDSSATSTSTKRFLHEDILLPRLEEGKRNINGLGVFVKLGESRREKSPGMKEILEAVNDGTLPLNYARWLRYGAENARENPNIRKGLILELAYWIGPAVGTVGNSSYNQYRDMTDGTGADQWVVFHIHFDEMGVGTNIHPFVSIGRETYARTQSIRVYHGRYTYRAGNNFRVDSGGDTTGRTSAFYCPGNTHWDIGRRIPATDGWGSQLETWGETLRDTYLGHQAWGIVYPDLSVTDDQIDAGWITAINPPNVSSGSSGILKLKLVNIHLIILRQYTLRPCGVVIKGLEEDGWSECIARIDYDTARTTAIAHGDNQFAVSLSDGTIALYLWHSLEKKAIISHEERVMILKFSDDGQYLASSGPRKIRVWDMRTLKQVRSYDVPHQPLTVTFRDNGRGLLAATRGNYTVSWIIEDKESFGDTRPWTQRFQEVTGQTKPTYPPAMALLSNDGSYLATSFRGRPVYVFDMTTSSPLRACYRHDTMAREYAVDGMAFNRNRDVLIVSYGDGELVVYDVCTAELCYRRQYIHAHTLACSRDGRILVTGSSRGTISIFEFTWNQGTSIALIHRIDSSEDGIRGISFSADSLQFADIRGSQCRVWGPEILIGGVYDDDSDSSQARALETTSRDAEQAAKAQITAICSHADGRYLFCGREDGYVMCFDGQIMRYKEICRHAQGIGITCMNYCKRGGLLVTADESSRILVSKIEPSSDANELVTTVNELRSGEPVLDLLFNTSGTKVLIEGRHWIQVWTLLDDHIDFRLSLDDFDGDHEITQHPQRLDSFLVIGAGQTYMYTWNRPEETIGEECLEDMPANDNRNDCMAPRLHTLNKLGRPMSARQFLATVGEKYVSRRASCSKLRIRNSPSGADTDLDFISRGLFTLLECEELLAKFRLHKMVQFPFVIIPTHLGVPTLRRQFPFLLMCTITACLEHKASLQHGMEQEVREFIATRLVINSERSLDLLLGLLVHVAWNHYHWHIHDSQASMFLQMAVMIVIDLGLDKGNFAMQASPPIRWAADQHEKDSSCWISTAQRAFLGCYYLCSRSLFFRGQGAMRHTEWIKRCTEVLAQKAEYPSDVLLGVYITEYTLCETNRSLVGEHFQRADKSTAWKELSESLALQQRYTEGLLRRSNLWDNWAVRIELSATSMLVLGRQKYISHDNVQRLQALCSSAHDTINNFLAMPSPALAHLPASSYNILWYSLLLLSRLRLLFHAQPKISGIKRHDIHTLGLALMKKMEGHVREGDALTNCKIVLRSMLVWLENDASEQQQGQVDLSARGSEYEHESTRLHHSGHPEGDRNSREAALWGQMLEDLDWLEGPSGFVVP</sequence>
<dbReference type="PROSITE" id="PS01095">
    <property type="entry name" value="GH18_1"/>
    <property type="match status" value="1"/>
</dbReference>
<dbReference type="PROSITE" id="PS50941">
    <property type="entry name" value="CHIT_BIND_I_2"/>
    <property type="match status" value="1"/>
</dbReference>
<dbReference type="InterPro" id="IPR001579">
    <property type="entry name" value="Glyco_hydro_18_chit_AS"/>
</dbReference>
<evidence type="ECO:0000256" key="15">
    <source>
        <dbReference type="SAM" id="SignalP"/>
    </source>
</evidence>
<dbReference type="SMART" id="SM00636">
    <property type="entry name" value="Glyco_18"/>
    <property type="match status" value="1"/>
</dbReference>
<dbReference type="Gene3D" id="3.30.60.10">
    <property type="entry name" value="Endochitinase-like"/>
    <property type="match status" value="1"/>
</dbReference>
<dbReference type="GO" id="GO:0008061">
    <property type="term" value="F:chitin binding"/>
    <property type="evidence" value="ECO:0007669"/>
    <property type="project" value="UniProtKB-UniRule"/>
</dbReference>
<dbReference type="InterPro" id="IPR015943">
    <property type="entry name" value="WD40/YVTN_repeat-like_dom_sf"/>
</dbReference>
<dbReference type="PROSITE" id="PS00026">
    <property type="entry name" value="CHIT_BIND_I_1"/>
    <property type="match status" value="1"/>
</dbReference>
<keyword evidence="4 12" id="KW-0147">Chitin-binding</keyword>
<reference evidence="18 19" key="1">
    <citation type="submission" date="2016-09" db="EMBL/GenBank/DDBJ databases">
        <title>Aspergillus awamori IFM 58123T.</title>
        <authorList>
            <person name="Kusuya Y."/>
            <person name="Shimizu M."/>
            <person name="Takahashi H."/>
            <person name="Yaguchi T."/>
        </authorList>
    </citation>
    <scope>NUCLEOTIDE SEQUENCE [LARGE SCALE GENOMIC DNA]</scope>
    <source>
        <strain evidence="18 19">IFM 58123</strain>
    </source>
</reference>
<dbReference type="Pfam" id="PF00704">
    <property type="entry name" value="Glyco_hydro_18"/>
    <property type="match status" value="1"/>
</dbReference>
<keyword evidence="15" id="KW-0732">Signal</keyword>
<evidence type="ECO:0000256" key="4">
    <source>
        <dbReference type="ARBA" id="ARBA00022669"/>
    </source>
</evidence>
<protein>
    <recommendedName>
        <fullName evidence="3">chitinase</fullName>
        <ecNumber evidence="3">3.2.1.14</ecNumber>
    </recommendedName>
</protein>
<evidence type="ECO:0000256" key="14">
    <source>
        <dbReference type="SAM" id="MobiDB-lite"/>
    </source>
</evidence>
<dbReference type="Proteomes" id="UP000286921">
    <property type="component" value="Unassembled WGS sequence"/>
</dbReference>
<dbReference type="SUPFAM" id="SSF54556">
    <property type="entry name" value="Chitinase insertion domain"/>
    <property type="match status" value="1"/>
</dbReference>
<dbReference type="GO" id="GO:0008843">
    <property type="term" value="F:endochitinase activity"/>
    <property type="evidence" value="ECO:0007669"/>
    <property type="project" value="UniProtKB-EC"/>
</dbReference>
<dbReference type="InterPro" id="IPR050314">
    <property type="entry name" value="Glycosyl_Hydrlase_18"/>
</dbReference>
<evidence type="ECO:0000256" key="10">
    <source>
        <dbReference type="ARBA" id="ARBA00023326"/>
    </source>
</evidence>
<evidence type="ECO:0000256" key="11">
    <source>
        <dbReference type="PROSITE-ProRule" id="PRU00221"/>
    </source>
</evidence>
<keyword evidence="19" id="KW-1185">Reference proteome</keyword>
<evidence type="ECO:0000256" key="1">
    <source>
        <dbReference type="ARBA" id="ARBA00000822"/>
    </source>
</evidence>
<dbReference type="SUPFAM" id="SSF50978">
    <property type="entry name" value="WD40 repeat-like"/>
    <property type="match status" value="2"/>
</dbReference>
<name>A0A401L3B8_ASPAW</name>
<dbReference type="InterPro" id="IPR001223">
    <property type="entry name" value="Glyco_hydro18_cat"/>
</dbReference>
<keyword evidence="11" id="KW-0853">WD repeat</keyword>
<feature type="repeat" description="WD" evidence="11">
    <location>
        <begin position="1221"/>
        <end position="1261"/>
    </location>
</feature>
<dbReference type="CDD" id="cd00035">
    <property type="entry name" value="ChtBD1"/>
    <property type="match status" value="1"/>
</dbReference>
<keyword evidence="8" id="KW-0119">Carbohydrate metabolism</keyword>
<gene>
    <name evidence="18" type="ORF">AAWM_08887</name>
</gene>
<dbReference type="EMBL" id="BDHI01000028">
    <property type="protein sequence ID" value="GCB26002.1"/>
    <property type="molecule type" value="Genomic_DNA"/>
</dbReference>
<feature type="region of interest" description="Disordered" evidence="14">
    <location>
        <begin position="2148"/>
        <end position="2179"/>
    </location>
</feature>
<dbReference type="InterPro" id="IPR036322">
    <property type="entry name" value="WD40_repeat_dom_sf"/>
</dbReference>
<dbReference type="GO" id="GO:0000272">
    <property type="term" value="P:polysaccharide catabolic process"/>
    <property type="evidence" value="ECO:0007669"/>
    <property type="project" value="UniProtKB-KW"/>
</dbReference>
<keyword evidence="6" id="KW-0146">Chitin degradation</keyword>
<evidence type="ECO:0000256" key="3">
    <source>
        <dbReference type="ARBA" id="ARBA00012729"/>
    </source>
</evidence>
<evidence type="ECO:0000256" key="12">
    <source>
        <dbReference type="PROSITE-ProRule" id="PRU00261"/>
    </source>
</evidence>
<evidence type="ECO:0000256" key="7">
    <source>
        <dbReference type="ARBA" id="ARBA00023026"/>
    </source>
</evidence>